<evidence type="ECO:0000313" key="4">
    <source>
        <dbReference type="Proteomes" id="UP000198956"/>
    </source>
</evidence>
<dbReference type="Proteomes" id="UP000198956">
    <property type="component" value="Unassembled WGS sequence"/>
</dbReference>
<dbReference type="Proteomes" id="UP000826616">
    <property type="component" value="Chromosome"/>
</dbReference>
<name>A0A1G8E0I3_ANETH</name>
<dbReference type="GeneID" id="97140332"/>
<accession>A0A1G8E0I3</accession>
<dbReference type="RefSeq" id="WP_156424100.1">
    <property type="nucleotide sequence ID" value="NZ_CP080764.1"/>
</dbReference>
<keyword evidence="5" id="KW-1185">Reference proteome</keyword>
<organism evidence="3 4">
    <name type="scientific">Aneurinibacillus thermoaerophilus</name>
    <dbReference type="NCBI Taxonomy" id="143495"/>
    <lineage>
        <taxon>Bacteria</taxon>
        <taxon>Bacillati</taxon>
        <taxon>Bacillota</taxon>
        <taxon>Bacilli</taxon>
        <taxon>Bacillales</taxon>
        <taxon>Paenibacillaceae</taxon>
        <taxon>Aneurinibacillus group</taxon>
        <taxon>Aneurinibacillus</taxon>
    </lineage>
</organism>
<proteinExistence type="predicted"/>
<reference evidence="2 5" key="2">
    <citation type="submission" date="2021-08" db="EMBL/GenBank/DDBJ databases">
        <title>Complete genome sequence of the strain Aneurinibacillus thermoaerophilus CCM 8960.</title>
        <authorList>
            <person name="Musilova J."/>
            <person name="Kourilova X."/>
            <person name="Pernicova I."/>
            <person name="Bezdicek M."/>
            <person name="Lengerova M."/>
            <person name="Obruca S."/>
            <person name="Sedlar K."/>
        </authorList>
    </citation>
    <scope>NUCLEOTIDE SEQUENCE [LARGE SCALE GENOMIC DNA]</scope>
    <source>
        <strain evidence="2 5">CCM 8960</strain>
    </source>
</reference>
<evidence type="ECO:0000313" key="2">
    <source>
        <dbReference type="EMBL" id="QYY43275.1"/>
    </source>
</evidence>
<dbReference type="EMBL" id="FNDE01000038">
    <property type="protein sequence ID" value="SDH63378.1"/>
    <property type="molecule type" value="Genomic_DNA"/>
</dbReference>
<evidence type="ECO:0000256" key="1">
    <source>
        <dbReference type="SAM" id="Phobius"/>
    </source>
</evidence>
<protein>
    <submittedName>
        <fullName evidence="3">Uncharacterized protein</fullName>
    </submittedName>
</protein>
<keyword evidence="1" id="KW-0472">Membrane</keyword>
<gene>
    <name evidence="2" type="ORF">K3F53_03025</name>
    <name evidence="3" type="ORF">SAMN04489735_103818</name>
</gene>
<feature type="transmembrane region" description="Helical" evidence="1">
    <location>
        <begin position="5"/>
        <end position="21"/>
    </location>
</feature>
<feature type="transmembrane region" description="Helical" evidence="1">
    <location>
        <begin position="27"/>
        <end position="44"/>
    </location>
</feature>
<evidence type="ECO:0000313" key="3">
    <source>
        <dbReference type="EMBL" id="SDH63378.1"/>
    </source>
</evidence>
<sequence>MNQLIFRLVILALFIFVAIKNGNKGGWVTYAIWAAAAIWAIDTIRRVRKR</sequence>
<reference evidence="3 4" key="1">
    <citation type="submission" date="2016-10" db="EMBL/GenBank/DDBJ databases">
        <authorList>
            <person name="de Groot N.N."/>
        </authorList>
    </citation>
    <scope>NUCLEOTIDE SEQUENCE [LARGE SCALE GENOMIC DNA]</scope>
    <source>
        <strain evidence="3 4">L 420-91</strain>
    </source>
</reference>
<keyword evidence="1" id="KW-1133">Transmembrane helix</keyword>
<keyword evidence="1" id="KW-0812">Transmembrane</keyword>
<evidence type="ECO:0000313" key="5">
    <source>
        <dbReference type="Proteomes" id="UP000826616"/>
    </source>
</evidence>
<dbReference type="AlphaFoldDB" id="A0A1G8E0I3"/>
<dbReference type="EMBL" id="CP080764">
    <property type="protein sequence ID" value="QYY43275.1"/>
    <property type="molecule type" value="Genomic_DNA"/>
</dbReference>